<name>A0A3D8P921_9RHOB</name>
<comment type="caution">
    <text evidence="2">The sequence shown here is derived from an EMBL/GenBank/DDBJ whole genome shotgun (WGS) entry which is preliminary data.</text>
</comment>
<keyword evidence="3" id="KW-1185">Reference proteome</keyword>
<dbReference type="EMBL" id="QFCQ01000272">
    <property type="protein sequence ID" value="RDW11659.1"/>
    <property type="molecule type" value="Genomic_DNA"/>
</dbReference>
<feature type="non-terminal residue" evidence="2">
    <location>
        <position position="1"/>
    </location>
</feature>
<evidence type="ECO:0000313" key="2">
    <source>
        <dbReference type="EMBL" id="RDW11659.1"/>
    </source>
</evidence>
<evidence type="ECO:0000313" key="3">
    <source>
        <dbReference type="Proteomes" id="UP000256679"/>
    </source>
</evidence>
<accession>A0A3D8P921</accession>
<reference evidence="2 3" key="1">
    <citation type="submission" date="2018-05" db="EMBL/GenBank/DDBJ databases">
        <title>Whole genome sequencing of Paracoccus thiocyanatus SST.</title>
        <authorList>
            <person name="Ghosh W."/>
            <person name="Rameez M.J."/>
            <person name="Roy C."/>
        </authorList>
    </citation>
    <scope>NUCLEOTIDE SEQUENCE [LARGE SCALE GENOMIC DNA]</scope>
    <source>
        <strain evidence="2 3">SST</strain>
    </source>
</reference>
<dbReference type="PANTHER" id="PTHR24220:SF689">
    <property type="entry name" value="LIPOPROTEIN-RELEASING SYSTEM ATP-BINDING PROTEIN LOLD"/>
    <property type="match status" value="1"/>
</dbReference>
<gene>
    <name evidence="2" type="ORF">DIE28_18255</name>
</gene>
<dbReference type="InterPro" id="IPR015854">
    <property type="entry name" value="ABC_transpr_LolD-like"/>
</dbReference>
<sequence>GEALRLALARVAATPQAGLILADEPTAHLDAATADEITDGLLALARGRTLIVATHDRELAARMDRIIRLDGQGLEVAA</sequence>
<dbReference type="InterPro" id="IPR027417">
    <property type="entry name" value="P-loop_NTPase"/>
</dbReference>
<dbReference type="SUPFAM" id="SSF52540">
    <property type="entry name" value="P-loop containing nucleoside triphosphate hydrolases"/>
    <property type="match status" value="1"/>
</dbReference>
<dbReference type="Gene3D" id="3.40.50.300">
    <property type="entry name" value="P-loop containing nucleotide triphosphate hydrolases"/>
    <property type="match status" value="1"/>
</dbReference>
<dbReference type="AlphaFoldDB" id="A0A3D8P921"/>
<comment type="similarity">
    <text evidence="1">Belongs to the ABC transporter superfamily.</text>
</comment>
<dbReference type="PANTHER" id="PTHR24220">
    <property type="entry name" value="IMPORT ATP-BINDING PROTEIN"/>
    <property type="match status" value="1"/>
</dbReference>
<protein>
    <submittedName>
        <fullName evidence="2">Thiol reductant ABC exporter subunit CydD</fullName>
    </submittedName>
</protein>
<evidence type="ECO:0000256" key="1">
    <source>
        <dbReference type="ARBA" id="ARBA00005417"/>
    </source>
</evidence>
<dbReference type="Proteomes" id="UP000256679">
    <property type="component" value="Unassembled WGS sequence"/>
</dbReference>
<dbReference type="GO" id="GO:0022857">
    <property type="term" value="F:transmembrane transporter activity"/>
    <property type="evidence" value="ECO:0007669"/>
    <property type="project" value="TreeGrafter"/>
</dbReference>
<organism evidence="2 3">
    <name type="scientific">Paracoccus thiocyanatus</name>
    <dbReference type="NCBI Taxonomy" id="34006"/>
    <lineage>
        <taxon>Bacteria</taxon>
        <taxon>Pseudomonadati</taxon>
        <taxon>Pseudomonadota</taxon>
        <taxon>Alphaproteobacteria</taxon>
        <taxon>Rhodobacterales</taxon>
        <taxon>Paracoccaceae</taxon>
        <taxon>Paracoccus</taxon>
    </lineage>
</organism>
<dbReference type="GO" id="GO:0005886">
    <property type="term" value="C:plasma membrane"/>
    <property type="evidence" value="ECO:0007669"/>
    <property type="project" value="TreeGrafter"/>
</dbReference>
<proteinExistence type="inferred from homology"/>